<feature type="compositionally biased region" description="Basic and acidic residues" evidence="1">
    <location>
        <begin position="39"/>
        <end position="49"/>
    </location>
</feature>
<feature type="region of interest" description="Disordered" evidence="1">
    <location>
        <begin position="374"/>
        <end position="401"/>
    </location>
</feature>
<evidence type="ECO:0008006" key="3">
    <source>
        <dbReference type="Google" id="ProtNLM"/>
    </source>
</evidence>
<protein>
    <recommendedName>
        <fullName evidence="3">Reverse transcriptase domain-containing protein</fullName>
    </recommendedName>
</protein>
<feature type="region of interest" description="Disordered" evidence="1">
    <location>
        <begin position="1"/>
        <end position="96"/>
    </location>
</feature>
<reference evidence="2" key="1">
    <citation type="journal article" date="2019" name="Sci. Rep.">
        <title>Draft genome of Tanacetum cinerariifolium, the natural source of mosquito coil.</title>
        <authorList>
            <person name="Yamashiro T."/>
            <person name="Shiraishi A."/>
            <person name="Satake H."/>
            <person name="Nakayama K."/>
        </authorList>
    </citation>
    <scope>NUCLEOTIDE SEQUENCE</scope>
</reference>
<dbReference type="EMBL" id="BKCJ010007583">
    <property type="protein sequence ID" value="GEU77991.1"/>
    <property type="molecule type" value="Genomic_DNA"/>
</dbReference>
<feature type="compositionally biased region" description="Polar residues" evidence="1">
    <location>
        <begin position="1"/>
        <end position="15"/>
    </location>
</feature>
<feature type="region of interest" description="Disordered" evidence="1">
    <location>
        <begin position="147"/>
        <end position="166"/>
    </location>
</feature>
<evidence type="ECO:0000256" key="1">
    <source>
        <dbReference type="SAM" id="MobiDB-lite"/>
    </source>
</evidence>
<comment type="caution">
    <text evidence="2">The sequence shown here is derived from an EMBL/GenBank/DDBJ whole genome shotgun (WGS) entry which is preliminary data.</text>
</comment>
<name>A0A6L2MVH2_TANCI</name>
<evidence type="ECO:0000313" key="2">
    <source>
        <dbReference type="EMBL" id="GEU77991.1"/>
    </source>
</evidence>
<organism evidence="2">
    <name type="scientific">Tanacetum cinerariifolium</name>
    <name type="common">Dalmatian daisy</name>
    <name type="synonym">Chrysanthemum cinerariifolium</name>
    <dbReference type="NCBI Taxonomy" id="118510"/>
    <lineage>
        <taxon>Eukaryota</taxon>
        <taxon>Viridiplantae</taxon>
        <taxon>Streptophyta</taxon>
        <taxon>Embryophyta</taxon>
        <taxon>Tracheophyta</taxon>
        <taxon>Spermatophyta</taxon>
        <taxon>Magnoliopsida</taxon>
        <taxon>eudicotyledons</taxon>
        <taxon>Gunneridae</taxon>
        <taxon>Pentapetalae</taxon>
        <taxon>asterids</taxon>
        <taxon>campanulids</taxon>
        <taxon>Asterales</taxon>
        <taxon>Asteraceae</taxon>
        <taxon>Asteroideae</taxon>
        <taxon>Anthemideae</taxon>
        <taxon>Anthemidinae</taxon>
        <taxon>Tanacetum</taxon>
    </lineage>
</organism>
<feature type="compositionally biased region" description="Basic and acidic residues" evidence="1">
    <location>
        <begin position="386"/>
        <end position="401"/>
    </location>
</feature>
<feature type="compositionally biased region" description="Acidic residues" evidence="1">
    <location>
        <begin position="69"/>
        <end position="89"/>
    </location>
</feature>
<proteinExistence type="predicted"/>
<sequence>MSSASYAVTYTSVYTDSEPGRPHDPDYVPEPMYPEYIPLEDKHMLRAKEQPLPLVDSPTAESPRYVAESDPEEDPEEDDADDEDEEEEEHLASADAAVIVPIVEPVSLPKGTEPVILPPSTDITTTRARITVRLQAFIFLPPEVHAPSAHSSPPPIPSPSLPSSGCPTQIQALRIASTQALTNAVTAALPSPPLPPHLDIPPPIDRRDDIPETELPPRKKSCLFALGPRYEVRESSTARPTGGRGIDYRFVSTLDAEARRRGIREFGYGIKDTWVNLAEAVPEISPMILGEVNTRVTELAEIHEHDTQDLYALLEDAQDSRTRISQRMQQTEMAELRETDRMRQAQMVEILRVMGDIRREMGDMQAEFLALREHQRRARQPGSDARVLDHQDASRDADSHI</sequence>
<gene>
    <name evidence="2" type="ORF">Tci_049969</name>
</gene>
<dbReference type="AlphaFoldDB" id="A0A6L2MVH2"/>
<accession>A0A6L2MVH2</accession>